<dbReference type="CDD" id="cd16148">
    <property type="entry name" value="sulfatase_like"/>
    <property type="match status" value="1"/>
</dbReference>
<dbReference type="PANTHER" id="PTHR43751">
    <property type="entry name" value="SULFATASE"/>
    <property type="match status" value="1"/>
</dbReference>
<dbReference type="SUPFAM" id="SSF53649">
    <property type="entry name" value="Alkaline phosphatase-like"/>
    <property type="match status" value="1"/>
</dbReference>
<dbReference type="Proteomes" id="UP000199451">
    <property type="component" value="Unassembled WGS sequence"/>
</dbReference>
<evidence type="ECO:0000256" key="1">
    <source>
        <dbReference type="SAM" id="MobiDB-lite"/>
    </source>
</evidence>
<accession>A0A1G9X8K1</accession>
<gene>
    <name evidence="3" type="ORF">SAMN04487949_2887</name>
</gene>
<dbReference type="InterPro" id="IPR052701">
    <property type="entry name" value="GAG_Ulvan_Degrading_Sulfatases"/>
</dbReference>
<organism evidence="3 4">
    <name type="scientific">Halogranum gelatinilyticum</name>
    <dbReference type="NCBI Taxonomy" id="660521"/>
    <lineage>
        <taxon>Archaea</taxon>
        <taxon>Methanobacteriati</taxon>
        <taxon>Methanobacteriota</taxon>
        <taxon>Stenosarchaea group</taxon>
        <taxon>Halobacteria</taxon>
        <taxon>Halobacteriales</taxon>
        <taxon>Haloferacaceae</taxon>
    </lineage>
</organism>
<dbReference type="RefSeq" id="WP_139173357.1">
    <property type="nucleotide sequence ID" value="NZ_FNHL01000004.1"/>
</dbReference>
<protein>
    <submittedName>
        <fullName evidence="3">Sulfatase</fullName>
    </submittedName>
</protein>
<evidence type="ECO:0000313" key="4">
    <source>
        <dbReference type="Proteomes" id="UP000199451"/>
    </source>
</evidence>
<feature type="compositionally biased region" description="Polar residues" evidence="1">
    <location>
        <begin position="439"/>
        <end position="455"/>
    </location>
</feature>
<dbReference type="Gene3D" id="3.40.720.10">
    <property type="entry name" value="Alkaline Phosphatase, subunit A"/>
    <property type="match status" value="1"/>
</dbReference>
<dbReference type="PANTHER" id="PTHR43751:SF3">
    <property type="entry name" value="SULFATASE N-TERMINAL DOMAIN-CONTAINING PROTEIN"/>
    <property type="match status" value="1"/>
</dbReference>
<keyword evidence="4" id="KW-1185">Reference proteome</keyword>
<dbReference type="OrthoDB" id="3164at2157"/>
<dbReference type="InterPro" id="IPR000917">
    <property type="entry name" value="Sulfatase_N"/>
</dbReference>
<dbReference type="STRING" id="660521.SAMN04487949_2887"/>
<dbReference type="AlphaFoldDB" id="A0A1G9X8K1"/>
<dbReference type="InterPro" id="IPR017850">
    <property type="entry name" value="Alkaline_phosphatase_core_sf"/>
</dbReference>
<dbReference type="EMBL" id="FNHL01000004">
    <property type="protein sequence ID" value="SDM93129.1"/>
    <property type="molecule type" value="Genomic_DNA"/>
</dbReference>
<feature type="region of interest" description="Disordered" evidence="1">
    <location>
        <begin position="439"/>
        <end position="461"/>
    </location>
</feature>
<dbReference type="Pfam" id="PF00884">
    <property type="entry name" value="Sulfatase"/>
    <property type="match status" value="1"/>
</dbReference>
<evidence type="ECO:0000259" key="2">
    <source>
        <dbReference type="Pfam" id="PF00884"/>
    </source>
</evidence>
<sequence length="461" mass="51914">MNDGDAAHPDILWVTLESVRYDHTSISDYERDTTPNISLLANEKGSSASNAYSHGIWTRASSASILTGYPPAVHQTWSGESSLPKNMETIPEQLQSRGYSTTAISANPQFGPDVGLDRGFDDFHLLRKETLINEVGVLSTVKYILNLWRHSAGYTTKTNRHSLGYLTNEAAVQNLKRKSNQSPHFLYVHHFDTHHPYIPPKLWRSSFESPLGVKKSVELAEKMSSNLHKSIGDGVQFSGEELQAITTMYDSLIRYVDTLVGRLTKTARKYLDNPIIVITSDHGEFFGENDLLAHMLSTHSAVCEVPMIVSGLPELPKDSPIQPADIWKVISEENNLGLSVPAGHHYKSDPRKYAVVQRGKERSQKKVDLISKQSPTFDLNKFPTGNETSIIGNNYRLERISEHTNLFKLDTEQASVKKEQVDIMNAWLDEWEHKWSETNYSPERSDFSPSVQDQLSDLGYL</sequence>
<feature type="domain" description="Sulfatase N-terminal" evidence="2">
    <location>
        <begin position="9"/>
        <end position="316"/>
    </location>
</feature>
<name>A0A1G9X8K1_9EURY</name>
<reference evidence="4" key="1">
    <citation type="submission" date="2016-10" db="EMBL/GenBank/DDBJ databases">
        <authorList>
            <person name="Varghese N."/>
            <person name="Submissions S."/>
        </authorList>
    </citation>
    <scope>NUCLEOTIDE SEQUENCE [LARGE SCALE GENOMIC DNA]</scope>
    <source>
        <strain evidence="4">CGMCC 1.10119</strain>
    </source>
</reference>
<proteinExistence type="predicted"/>
<evidence type="ECO:0000313" key="3">
    <source>
        <dbReference type="EMBL" id="SDM93129.1"/>
    </source>
</evidence>